<dbReference type="KEGG" id="pdx:Psed_3144"/>
<accession>F4CUF0</accession>
<dbReference type="HOGENOM" id="CLU_453326_0_0_11"/>
<feature type="compositionally biased region" description="Gly residues" evidence="4">
    <location>
        <begin position="400"/>
        <end position="413"/>
    </location>
</feature>
<dbReference type="PROSITE" id="PS50160">
    <property type="entry name" value="DNA_LIGASE_A3"/>
    <property type="match status" value="1"/>
</dbReference>
<dbReference type="EC" id="6.5.1.1" evidence="1"/>
<feature type="region of interest" description="Disordered" evidence="4">
    <location>
        <begin position="319"/>
        <end position="448"/>
    </location>
</feature>
<organism evidence="6 7">
    <name type="scientific">Pseudonocardia dioxanivorans (strain ATCC 55486 / DSM 44775 / JCM 13855 / CB1190)</name>
    <dbReference type="NCBI Taxonomy" id="675635"/>
    <lineage>
        <taxon>Bacteria</taxon>
        <taxon>Bacillati</taxon>
        <taxon>Actinomycetota</taxon>
        <taxon>Actinomycetes</taxon>
        <taxon>Pseudonocardiales</taxon>
        <taxon>Pseudonocardiaceae</taxon>
        <taxon>Pseudonocardia</taxon>
    </lineage>
</organism>
<dbReference type="InterPro" id="IPR012340">
    <property type="entry name" value="NA-bd_OB-fold"/>
</dbReference>
<keyword evidence="7" id="KW-1185">Reference proteome</keyword>
<dbReference type="Gene3D" id="3.30.470.30">
    <property type="entry name" value="DNA ligase/mRNA capping enzyme"/>
    <property type="match status" value="1"/>
</dbReference>
<gene>
    <name evidence="6" type="ordered locus">Psed_3144</name>
</gene>
<feature type="domain" description="ATP-dependent DNA ligase family profile" evidence="5">
    <location>
        <begin position="110"/>
        <end position="249"/>
    </location>
</feature>
<dbReference type="CDD" id="cd07971">
    <property type="entry name" value="OBF_DNA_ligase_LigD"/>
    <property type="match status" value="1"/>
</dbReference>
<dbReference type="Pfam" id="PF01068">
    <property type="entry name" value="DNA_ligase_A_M"/>
    <property type="match status" value="1"/>
</dbReference>
<sequence>MVRAGTGGMPELVPPMLAASGDLPTGPGWAVEFAWDGLRCIAYARPGRVRLLTARDRSVSSTFPELHVLAAKAPRQGVILDGTVVALDDAGIPSRRMLMRRTATQRPGAALVAEVPVGFFVSDLVWLDGESTTSLPYRRRRELIDDLGLAEQPVVLSPSWPAGDAGHVLATARRYGLDGVFAKRLDSAYQPGRRSRNWLRVPLRRSRQVVVGGWTPASADRPDSVAALLLGVPGPEGLRYVGRAGVGAGTDRAAVTALVPDLHSDSSPFVGEVPASVARDAMWVVPRLVGLVEFTEWTMGGRLRLPVWRGLVTPEEVDDALWDDGPDLDGPAAGRPAADGPDADRPAADGPGADRAVSDRAVTDRAVTDRAATARTPVDRPNGGRPESDRATDLRANGDGATGDGATGDGATGDGANLDRERGDRTGAGTAAEQAPPGPGAGAAPAALPSEARVHARRLEQHFVYNSLNTIASLVRTDPGRARDLLLGFADLTRAADRPAEETIGLRDELDTVRAYLELERARFGKRLTASVTTDEGLDDVPVVPLSVLVRVRSVVQEVVEPRPGGGAVSVHAAMEGSTCVVTVAEEATAQRWTVPVAPAQV</sequence>
<protein>
    <recommendedName>
        <fullName evidence="1">DNA ligase (ATP)</fullName>
        <ecNumber evidence="1">6.5.1.1</ecNumber>
    </recommendedName>
</protein>
<dbReference type="eggNOG" id="COG3275">
    <property type="taxonomic scope" value="Bacteria"/>
</dbReference>
<feature type="compositionally biased region" description="Basic and acidic residues" evidence="4">
    <location>
        <begin position="356"/>
        <end position="368"/>
    </location>
</feature>
<evidence type="ECO:0000256" key="2">
    <source>
        <dbReference type="ARBA" id="ARBA00022598"/>
    </source>
</evidence>
<dbReference type="GO" id="GO:0000155">
    <property type="term" value="F:phosphorelay sensor kinase activity"/>
    <property type="evidence" value="ECO:0007669"/>
    <property type="project" value="InterPro"/>
</dbReference>
<dbReference type="Pfam" id="PF06580">
    <property type="entry name" value="His_kinase"/>
    <property type="match status" value="1"/>
</dbReference>
<dbReference type="Gene3D" id="3.30.1490.70">
    <property type="match status" value="1"/>
</dbReference>
<dbReference type="GO" id="GO:0006310">
    <property type="term" value="P:DNA recombination"/>
    <property type="evidence" value="ECO:0007669"/>
    <property type="project" value="InterPro"/>
</dbReference>
<dbReference type="SUPFAM" id="SSF50249">
    <property type="entry name" value="Nucleic acid-binding proteins"/>
    <property type="match status" value="1"/>
</dbReference>
<proteinExistence type="predicted"/>
<evidence type="ECO:0000256" key="1">
    <source>
        <dbReference type="ARBA" id="ARBA00012727"/>
    </source>
</evidence>
<dbReference type="RefSeq" id="WP_013675261.1">
    <property type="nucleotide sequence ID" value="NC_015312.1"/>
</dbReference>
<dbReference type="CDD" id="cd07906">
    <property type="entry name" value="Adenylation_DNA_ligase_LigD_LigC"/>
    <property type="match status" value="1"/>
</dbReference>
<dbReference type="Pfam" id="PF04679">
    <property type="entry name" value="DNA_ligase_A_C"/>
    <property type="match status" value="1"/>
</dbReference>
<dbReference type="STRING" id="675635.Psed_3144"/>
<dbReference type="GO" id="GO:0016020">
    <property type="term" value="C:membrane"/>
    <property type="evidence" value="ECO:0007669"/>
    <property type="project" value="InterPro"/>
</dbReference>
<keyword evidence="2" id="KW-0436">Ligase</keyword>
<name>F4CUF0_PSEUX</name>
<evidence type="ECO:0000259" key="5">
    <source>
        <dbReference type="PROSITE" id="PS50160"/>
    </source>
</evidence>
<evidence type="ECO:0000313" key="7">
    <source>
        <dbReference type="Proteomes" id="UP000007809"/>
    </source>
</evidence>
<keyword evidence="6" id="KW-0808">Transferase</keyword>
<dbReference type="Proteomes" id="UP000007809">
    <property type="component" value="Chromosome"/>
</dbReference>
<dbReference type="eggNOG" id="COG1793">
    <property type="taxonomic scope" value="Bacteria"/>
</dbReference>
<dbReference type="InterPro" id="IPR010559">
    <property type="entry name" value="Sig_transdc_His_kin_internal"/>
</dbReference>
<evidence type="ECO:0000256" key="4">
    <source>
        <dbReference type="SAM" id="MobiDB-lite"/>
    </source>
</evidence>
<reference evidence="6 7" key="1">
    <citation type="journal article" date="2011" name="J. Bacteriol.">
        <title>Genome sequence of the 1,4-dioxane-degrading Pseudonocardia dioxanivorans strain CB1190.</title>
        <authorList>
            <person name="Sales C.M."/>
            <person name="Mahendra S."/>
            <person name="Grostern A."/>
            <person name="Parales R.E."/>
            <person name="Goodwin L.A."/>
            <person name="Woyke T."/>
            <person name="Nolan M."/>
            <person name="Lapidus A."/>
            <person name="Chertkov O."/>
            <person name="Ovchinnikova G."/>
            <person name="Sczyrba A."/>
            <person name="Alvarez-Cohen L."/>
        </authorList>
    </citation>
    <scope>NUCLEOTIDE SEQUENCE [LARGE SCALE GENOMIC DNA]</scope>
    <source>
        <strain evidence="7">ATCC 55486 / DSM 44775 / JCM 13855 / CB1190</strain>
    </source>
</reference>
<dbReference type="PANTHER" id="PTHR34220:SF7">
    <property type="entry name" value="SENSOR HISTIDINE KINASE YPDA"/>
    <property type="match status" value="1"/>
</dbReference>
<keyword evidence="6" id="KW-0418">Kinase</keyword>
<dbReference type="GO" id="GO:0006281">
    <property type="term" value="P:DNA repair"/>
    <property type="evidence" value="ECO:0007669"/>
    <property type="project" value="InterPro"/>
</dbReference>
<dbReference type="GO" id="GO:0003910">
    <property type="term" value="F:DNA ligase (ATP) activity"/>
    <property type="evidence" value="ECO:0007669"/>
    <property type="project" value="UniProtKB-EC"/>
</dbReference>
<dbReference type="InterPro" id="IPR050640">
    <property type="entry name" value="Bact_2-comp_sensor_kinase"/>
</dbReference>
<dbReference type="SUPFAM" id="SSF56091">
    <property type="entry name" value="DNA ligase/mRNA capping enzyme, catalytic domain"/>
    <property type="match status" value="1"/>
</dbReference>
<comment type="catalytic activity">
    <reaction evidence="3">
        <text>ATP + (deoxyribonucleotide)n-3'-hydroxyl + 5'-phospho-(deoxyribonucleotide)m = (deoxyribonucleotide)n+m + AMP + diphosphate.</text>
        <dbReference type="EC" id="6.5.1.1"/>
    </reaction>
</comment>
<feature type="compositionally biased region" description="Low complexity" evidence="4">
    <location>
        <begin position="328"/>
        <end position="340"/>
    </location>
</feature>
<dbReference type="Gene3D" id="2.40.50.140">
    <property type="entry name" value="Nucleic acid-binding proteins"/>
    <property type="match status" value="1"/>
</dbReference>
<evidence type="ECO:0000256" key="3">
    <source>
        <dbReference type="ARBA" id="ARBA00034003"/>
    </source>
</evidence>
<feature type="compositionally biased region" description="Low complexity" evidence="4">
    <location>
        <begin position="369"/>
        <end position="381"/>
    </location>
</feature>
<evidence type="ECO:0000313" key="6">
    <source>
        <dbReference type="EMBL" id="AEA25340.1"/>
    </source>
</evidence>
<dbReference type="PANTHER" id="PTHR34220">
    <property type="entry name" value="SENSOR HISTIDINE KINASE YPDA"/>
    <property type="match status" value="1"/>
</dbReference>
<dbReference type="InterPro" id="IPR012310">
    <property type="entry name" value="DNA_ligase_ATP-dep_cent"/>
</dbReference>
<dbReference type="GO" id="GO:0005524">
    <property type="term" value="F:ATP binding"/>
    <property type="evidence" value="ECO:0007669"/>
    <property type="project" value="InterPro"/>
</dbReference>
<dbReference type="EMBL" id="CP002593">
    <property type="protein sequence ID" value="AEA25340.1"/>
    <property type="molecule type" value="Genomic_DNA"/>
</dbReference>
<dbReference type="InterPro" id="IPR012309">
    <property type="entry name" value="DNA_ligase_ATP-dep_C"/>
</dbReference>
<dbReference type="AlphaFoldDB" id="F4CUF0"/>